<keyword evidence="2" id="KW-1185">Reference proteome</keyword>
<gene>
    <name evidence="1" type="ORF">NAEGRDRAFT_63218</name>
</gene>
<evidence type="ECO:0000313" key="1">
    <source>
        <dbReference type="EMBL" id="EFC48710.1"/>
    </source>
</evidence>
<dbReference type="KEGG" id="ngr:NAEGRDRAFT_63218"/>
<organism evidence="2">
    <name type="scientific">Naegleria gruberi</name>
    <name type="common">Amoeba</name>
    <dbReference type="NCBI Taxonomy" id="5762"/>
    <lineage>
        <taxon>Eukaryota</taxon>
        <taxon>Discoba</taxon>
        <taxon>Heterolobosea</taxon>
        <taxon>Tetramitia</taxon>
        <taxon>Eutetramitia</taxon>
        <taxon>Vahlkampfiidae</taxon>
        <taxon>Naegleria</taxon>
    </lineage>
</organism>
<dbReference type="InParanoid" id="D2V340"/>
<name>D2V340_NAEGR</name>
<dbReference type="VEuPathDB" id="AmoebaDB:NAEGRDRAFT_63218"/>
<dbReference type="AlphaFoldDB" id="D2V340"/>
<dbReference type="Gene3D" id="2.60.120.920">
    <property type="match status" value="1"/>
</dbReference>
<reference evidence="1 2" key="1">
    <citation type="journal article" date="2010" name="Cell">
        <title>The genome of Naegleria gruberi illuminates early eukaryotic versatility.</title>
        <authorList>
            <person name="Fritz-Laylin L.K."/>
            <person name="Prochnik S.E."/>
            <person name="Ginger M.L."/>
            <person name="Dacks J.B."/>
            <person name="Carpenter M.L."/>
            <person name="Field M.C."/>
            <person name="Kuo A."/>
            <person name="Paredez A."/>
            <person name="Chapman J."/>
            <person name="Pham J."/>
            <person name="Shu S."/>
            <person name="Neupane R."/>
            <person name="Cipriano M."/>
            <person name="Mancuso J."/>
            <person name="Tu H."/>
            <person name="Salamov A."/>
            <person name="Lindquist E."/>
            <person name="Shapiro H."/>
            <person name="Lucas S."/>
            <person name="Grigoriev I.V."/>
            <person name="Cande W.Z."/>
            <person name="Fulton C."/>
            <person name="Rokhsar D.S."/>
            <person name="Dawson S.C."/>
        </authorList>
    </citation>
    <scope>NUCLEOTIDE SEQUENCE [LARGE SCALE GENOMIC DNA]</scope>
    <source>
        <strain evidence="1 2">NEG-M</strain>
    </source>
</reference>
<dbReference type="Proteomes" id="UP000006671">
    <property type="component" value="Unassembled WGS sequence"/>
</dbReference>
<dbReference type="RefSeq" id="XP_002681454.1">
    <property type="nucleotide sequence ID" value="XM_002681408.1"/>
</dbReference>
<evidence type="ECO:0000313" key="2">
    <source>
        <dbReference type="Proteomes" id="UP000006671"/>
    </source>
</evidence>
<dbReference type="InterPro" id="IPR036047">
    <property type="entry name" value="F-box-like_dom_sf"/>
</dbReference>
<dbReference type="InterPro" id="IPR043136">
    <property type="entry name" value="B30.2/SPRY_sf"/>
</dbReference>
<dbReference type="OMA" id="IFIYLTE"/>
<dbReference type="EMBL" id="GG738850">
    <property type="protein sequence ID" value="EFC48710.1"/>
    <property type="molecule type" value="Genomic_DNA"/>
</dbReference>
<dbReference type="GeneID" id="8861553"/>
<proteinExistence type="predicted"/>
<dbReference type="OrthoDB" id="10388564at2759"/>
<sequence>MKRNLLDEIPDEILIEIFIYLTESLKTIMITLPSVCERFYKLIDPPKIEHDDFAKSSDDQLLSDQLKKLNIHHDRDEGNLMNDGLYEHLLRSYSLNTNFASSQVLNQFTSFRMAFIRSGVMGLSLPLEKCFRMEMCYKEMTIFEKEDCYLSSVGQDVSSSSSTSCTIGRTVRMNQDYKSSNAGMCIVNNPILYDSGIHFFEFRVHKSGTFDNLLMGLILIDILSECKVEDPMSFDRLSERFEIKTKSLDVPFLDYVGSGNSLGIGYYDEGHHVYLRNTSIKTYDFGVDQNIFTYPCDTTNCEYVIGVYFDSKNMRLAFSRDGIFIKQQLDISDLIHNRYAEYLSGNLAFHPAVSMGQLNDAITYESRIPYEKIQHLRKISTELSFVPYASEELF</sequence>
<accession>D2V340</accession>
<protein>
    <recommendedName>
        <fullName evidence="3">F-box domain-containing protein</fullName>
    </recommendedName>
</protein>
<dbReference type="SUPFAM" id="SSF81383">
    <property type="entry name" value="F-box domain"/>
    <property type="match status" value="1"/>
</dbReference>
<evidence type="ECO:0008006" key="3">
    <source>
        <dbReference type="Google" id="ProtNLM"/>
    </source>
</evidence>